<keyword evidence="4" id="KW-0217">Developmental protein</keyword>
<dbReference type="Gene3D" id="1.10.30.10">
    <property type="entry name" value="High mobility group box domain"/>
    <property type="match status" value="1"/>
</dbReference>
<organism evidence="13 14">
    <name type="scientific">Nesidiocoris tenuis</name>
    <dbReference type="NCBI Taxonomy" id="355587"/>
    <lineage>
        <taxon>Eukaryota</taxon>
        <taxon>Metazoa</taxon>
        <taxon>Ecdysozoa</taxon>
        <taxon>Arthropoda</taxon>
        <taxon>Hexapoda</taxon>
        <taxon>Insecta</taxon>
        <taxon>Pterygota</taxon>
        <taxon>Neoptera</taxon>
        <taxon>Paraneoptera</taxon>
        <taxon>Hemiptera</taxon>
        <taxon>Heteroptera</taxon>
        <taxon>Panheteroptera</taxon>
        <taxon>Cimicomorpha</taxon>
        <taxon>Miridae</taxon>
        <taxon>Dicyphina</taxon>
        <taxon>Nesidiocoris</taxon>
    </lineage>
</organism>
<dbReference type="Proteomes" id="UP001307889">
    <property type="component" value="Chromosome 13"/>
</dbReference>
<evidence type="ECO:0000256" key="1">
    <source>
        <dbReference type="ARBA" id="ARBA00004123"/>
    </source>
</evidence>
<accession>A0ABN7BBC8</accession>
<dbReference type="SUPFAM" id="SSF47095">
    <property type="entry name" value="HMG-box"/>
    <property type="match status" value="1"/>
</dbReference>
<evidence type="ECO:0000256" key="2">
    <source>
        <dbReference type="ARBA" id="ARBA00004496"/>
    </source>
</evidence>
<dbReference type="CDD" id="cd21992">
    <property type="entry name" value="HMG-box_MAEL"/>
    <property type="match status" value="1"/>
</dbReference>
<proteinExistence type="inferred from homology"/>
<dbReference type="InterPro" id="IPR036910">
    <property type="entry name" value="HMG_box_dom_sf"/>
</dbReference>
<evidence type="ECO:0000259" key="12">
    <source>
        <dbReference type="PROSITE" id="PS50118"/>
    </source>
</evidence>
<dbReference type="PANTHER" id="PTHR21358">
    <property type="entry name" value="PROTEIN MAELSTROM HOMOLOG"/>
    <property type="match status" value="1"/>
</dbReference>
<dbReference type="PROSITE" id="PS50118">
    <property type="entry name" value="HMG_BOX_2"/>
    <property type="match status" value="1"/>
</dbReference>
<evidence type="ECO:0000256" key="6">
    <source>
        <dbReference type="ARBA" id="ARBA00022782"/>
    </source>
</evidence>
<dbReference type="Pfam" id="PF09011">
    <property type="entry name" value="HMG_box_2"/>
    <property type="match status" value="1"/>
</dbReference>
<evidence type="ECO:0000256" key="9">
    <source>
        <dbReference type="ARBA" id="ARBA00023242"/>
    </source>
</evidence>
<sequence length="428" mass="49076">MPKKKAQPNGFYFFMKEVKDEEEAKGIRHDMVSIQSIAGPRWQLLSPEDKSYYNQMAKDHKAIAKNDKEHKYTSLGTSIAQVDSQERERQEREQLMINTIHNDCSIELEALKRKPFYLCHVNYQYKVPNTDDVTFYAPCEIALIEFTLNDGITNELNMIVDAGPLPMGFRGECNEWAKDTHGIYHSSRDNKTKLNDMVFVYSSIVKFLKKETNSSGRSMLPPIYTMRDSLNHHYSLSAVESCMTFLCNASRSPRNLFRIFKLPNLFHKLMEIFDPTGAVGFTLAVLEGQIQQDKFGYAEGIACDYHTEIDRTQFCSLSMVKRWMFTITDFVCKRANVAMVAGKHLPSTADIDQWENVESKRSQKSAKEQKGWITEKFQELEIDDDEAGDEELNRAERMIPPRNTKAVRTPAPSVGVWTIAGRGRGNPM</sequence>
<keyword evidence="5" id="KW-0963">Cytoplasm</keyword>
<keyword evidence="7 11" id="KW-0238">DNA-binding</keyword>
<dbReference type="InterPro" id="IPR024970">
    <property type="entry name" value="Maelstrom"/>
</dbReference>
<evidence type="ECO:0000256" key="5">
    <source>
        <dbReference type="ARBA" id="ARBA00022490"/>
    </source>
</evidence>
<comment type="similarity">
    <text evidence="3">Belongs to the maelstrom family.</text>
</comment>
<dbReference type="EMBL" id="AP028921">
    <property type="protein sequence ID" value="BET01684.1"/>
    <property type="molecule type" value="Genomic_DNA"/>
</dbReference>
<feature type="DNA-binding region" description="HMG box" evidence="11">
    <location>
        <begin position="4"/>
        <end position="73"/>
    </location>
</feature>
<protein>
    <submittedName>
        <fullName evidence="13">Protein maelstrom</fullName>
    </submittedName>
</protein>
<evidence type="ECO:0000256" key="8">
    <source>
        <dbReference type="ARBA" id="ARBA00023158"/>
    </source>
</evidence>
<comment type="subcellular location">
    <subcellularLocation>
        <location evidence="2">Cytoplasm</location>
    </subcellularLocation>
    <subcellularLocation>
        <location evidence="1">Nucleus</location>
    </subcellularLocation>
</comment>
<reference evidence="13 14" key="1">
    <citation type="submission" date="2023-09" db="EMBL/GenBank/DDBJ databases">
        <title>Nesidiocoris tenuis whole genome shotgun sequence.</title>
        <authorList>
            <person name="Shibata T."/>
            <person name="Shimoda M."/>
            <person name="Kobayashi T."/>
            <person name="Uehara T."/>
        </authorList>
    </citation>
    <scope>NUCLEOTIDE SEQUENCE [LARGE SCALE GENOMIC DNA]</scope>
    <source>
        <strain evidence="13 14">Japan</strain>
    </source>
</reference>
<evidence type="ECO:0000313" key="13">
    <source>
        <dbReference type="EMBL" id="BET01684.1"/>
    </source>
</evidence>
<keyword evidence="14" id="KW-1185">Reference proteome</keyword>
<keyword evidence="8" id="KW-0943">RNA-mediated gene silencing</keyword>
<keyword evidence="10" id="KW-0469">Meiosis</keyword>
<keyword evidence="6" id="KW-0221">Differentiation</keyword>
<dbReference type="PANTHER" id="PTHR21358:SF4">
    <property type="entry name" value="PROTEIN MAELSTROM HOMOLOG"/>
    <property type="match status" value="1"/>
</dbReference>
<dbReference type="InterPro" id="IPR039259">
    <property type="entry name" value="Protein_maelstrom"/>
</dbReference>
<feature type="domain" description="HMG box" evidence="12">
    <location>
        <begin position="4"/>
        <end position="73"/>
    </location>
</feature>
<dbReference type="InterPro" id="IPR009071">
    <property type="entry name" value="HMG_box_dom"/>
</dbReference>
<dbReference type="Pfam" id="PF13017">
    <property type="entry name" value="Maelstrom"/>
    <property type="match status" value="1"/>
</dbReference>
<evidence type="ECO:0000313" key="14">
    <source>
        <dbReference type="Proteomes" id="UP001307889"/>
    </source>
</evidence>
<evidence type="ECO:0000256" key="11">
    <source>
        <dbReference type="PROSITE-ProRule" id="PRU00267"/>
    </source>
</evidence>
<evidence type="ECO:0000256" key="7">
    <source>
        <dbReference type="ARBA" id="ARBA00023125"/>
    </source>
</evidence>
<evidence type="ECO:0000256" key="4">
    <source>
        <dbReference type="ARBA" id="ARBA00022473"/>
    </source>
</evidence>
<evidence type="ECO:0000256" key="3">
    <source>
        <dbReference type="ARBA" id="ARBA00007057"/>
    </source>
</evidence>
<evidence type="ECO:0000256" key="10">
    <source>
        <dbReference type="ARBA" id="ARBA00023254"/>
    </source>
</evidence>
<keyword evidence="9 11" id="KW-0539">Nucleus</keyword>
<name>A0ABN7BBC8_9HEMI</name>
<gene>
    <name evidence="13" type="ORF">NTJ_14500</name>
</gene>